<dbReference type="AlphaFoldDB" id="A0A0J9X775"/>
<evidence type="ECO:0000313" key="3">
    <source>
        <dbReference type="Proteomes" id="UP000242525"/>
    </source>
</evidence>
<protein>
    <submittedName>
        <fullName evidence="2">Uncharacterized protein</fullName>
    </submittedName>
</protein>
<evidence type="ECO:0000256" key="1">
    <source>
        <dbReference type="SAM" id="MobiDB-lite"/>
    </source>
</evidence>
<gene>
    <name evidence="2" type="ORF">BN980_GECA03s04806g</name>
</gene>
<organism evidence="2 3">
    <name type="scientific">Geotrichum candidum</name>
    <name type="common">Oospora lactis</name>
    <name type="synonym">Dipodascus geotrichum</name>
    <dbReference type="NCBI Taxonomy" id="1173061"/>
    <lineage>
        <taxon>Eukaryota</taxon>
        <taxon>Fungi</taxon>
        <taxon>Dikarya</taxon>
        <taxon>Ascomycota</taxon>
        <taxon>Saccharomycotina</taxon>
        <taxon>Dipodascomycetes</taxon>
        <taxon>Dipodascales</taxon>
        <taxon>Dipodascaceae</taxon>
        <taxon>Geotrichum</taxon>
    </lineage>
</organism>
<reference evidence="2" key="1">
    <citation type="submission" date="2014-03" db="EMBL/GenBank/DDBJ databases">
        <authorList>
            <person name="Casaregola S."/>
        </authorList>
    </citation>
    <scope>NUCLEOTIDE SEQUENCE [LARGE SCALE GENOMIC DNA]</scope>
    <source>
        <strain evidence="2">CLIB 918</strain>
    </source>
</reference>
<feature type="region of interest" description="Disordered" evidence="1">
    <location>
        <begin position="24"/>
        <end position="48"/>
    </location>
</feature>
<dbReference type="Proteomes" id="UP000242525">
    <property type="component" value="Unassembled WGS sequence"/>
</dbReference>
<name>A0A0J9X775_GEOCN</name>
<dbReference type="EMBL" id="CCBN010000003">
    <property type="protein sequence ID" value="CDO52615.1"/>
    <property type="molecule type" value="Genomic_DNA"/>
</dbReference>
<sequence length="353" mass="39152">MPVATLLGPGGPDLDEERDEVLFDLASAPHPRRPHVPSGPSASDSDDRENEYELLQHTLMVLKDEEKALMALIAAENKARARPLPLLPSRQQLIEALLRVSDDQIKSGIIDYNNQSPSLTQRQKTDGRAAKFSVRPVTDNDSILGMFHSLTFTNAPVSLRKSVNHQLYRFGGAAILNSDEGPSSTAHELLRFSCDALVHTNNYSVAGFDLVIDYPLAVNSDLHPFIESCRAQRDLSRALYGLSTYAELLMKRHTSFSTIAKQFFLVPNDGTWPLGDTIAFAKRRDNGHQLFISWHIALTPDNQLAEARSELRAFVRAPVSTEPLTKLSNAFLSLVKEQGVINAISTIHDTLYK</sequence>
<accession>A0A0J9X775</accession>
<keyword evidence="3" id="KW-1185">Reference proteome</keyword>
<evidence type="ECO:0000313" key="2">
    <source>
        <dbReference type="EMBL" id="CDO52615.1"/>
    </source>
</evidence>
<comment type="caution">
    <text evidence="2">The sequence shown here is derived from an EMBL/GenBank/DDBJ whole genome shotgun (WGS) entry which is preliminary data.</text>
</comment>
<proteinExistence type="predicted"/>